<reference evidence="1 2" key="1">
    <citation type="journal article" date="2020" name="IScience">
        <title>Genome Sequencing of the Endangered Kingdonia uniflora (Circaeasteraceae, Ranunculales) Reveals Potential Mechanisms of Evolutionary Specialization.</title>
        <authorList>
            <person name="Sun Y."/>
            <person name="Deng T."/>
            <person name="Zhang A."/>
            <person name="Moore M.J."/>
            <person name="Landis J.B."/>
            <person name="Lin N."/>
            <person name="Zhang H."/>
            <person name="Zhang X."/>
            <person name="Huang J."/>
            <person name="Zhang X."/>
            <person name="Sun H."/>
            <person name="Wang H."/>
        </authorList>
    </citation>
    <scope>NUCLEOTIDE SEQUENCE [LARGE SCALE GENOMIC DNA]</scope>
    <source>
        <strain evidence="1">TB1705</strain>
        <tissue evidence="1">Leaf</tissue>
    </source>
</reference>
<proteinExistence type="predicted"/>
<accession>A0A7J7MN33</accession>
<name>A0A7J7MN33_9MAGN</name>
<gene>
    <name evidence="1" type="ORF">GIB67_008051</name>
</gene>
<dbReference type="AlphaFoldDB" id="A0A7J7MN33"/>
<comment type="caution">
    <text evidence="1">The sequence shown here is derived from an EMBL/GenBank/DDBJ whole genome shotgun (WGS) entry which is preliminary data.</text>
</comment>
<evidence type="ECO:0000313" key="2">
    <source>
        <dbReference type="Proteomes" id="UP000541444"/>
    </source>
</evidence>
<dbReference type="Proteomes" id="UP000541444">
    <property type="component" value="Unassembled WGS sequence"/>
</dbReference>
<organism evidence="1 2">
    <name type="scientific">Kingdonia uniflora</name>
    <dbReference type="NCBI Taxonomy" id="39325"/>
    <lineage>
        <taxon>Eukaryota</taxon>
        <taxon>Viridiplantae</taxon>
        <taxon>Streptophyta</taxon>
        <taxon>Embryophyta</taxon>
        <taxon>Tracheophyta</taxon>
        <taxon>Spermatophyta</taxon>
        <taxon>Magnoliopsida</taxon>
        <taxon>Ranunculales</taxon>
        <taxon>Circaeasteraceae</taxon>
        <taxon>Kingdonia</taxon>
    </lineage>
</organism>
<protein>
    <submittedName>
        <fullName evidence="1">Uncharacterized protein</fullName>
    </submittedName>
</protein>
<keyword evidence="2" id="KW-1185">Reference proteome</keyword>
<sequence length="70" mass="7709">MSAPLLREEAVAHFLNFHENIIATGRALVLPGLQESEEAEYEVLPILLKVYIGLMALPILGSVTTFEVMV</sequence>
<dbReference type="EMBL" id="JACGCM010001360">
    <property type="protein sequence ID" value="KAF6156281.1"/>
    <property type="molecule type" value="Genomic_DNA"/>
</dbReference>
<evidence type="ECO:0000313" key="1">
    <source>
        <dbReference type="EMBL" id="KAF6156281.1"/>
    </source>
</evidence>